<sequence length="295" mass="33553">MKMAVGRYLGFHGNDYLFQRMKVGWASRIFIGRYHRSSTFLESLCGGSPSYGWRSVQAGKDLLKKGLRIRLGNGKDTNVLLDHWLPVLPPRAANGIIRDLDMRVEELCNQGRREWDLEKLNQILTPEDVALARSIKLSNYANEDVIIWPYTTNSKYSVKSGYWVATHNVEDHEKIIPPPGNLEVKKAIWKLHIPPKIQHFLWKAVAGAIPTAERLCSRTVSIDPICPRCCLQEETINHVLFDCVHANSVWRCSGFTQFGRGKHQNNDQNKGDEHFAGGEMIPSVLDKLDDMESTE</sequence>
<gene>
    <name evidence="2" type="ORF">MERR_LOCUS26159</name>
</gene>
<name>A0A6D2JQM3_9BRAS</name>
<keyword evidence="3" id="KW-1185">Reference proteome</keyword>
<dbReference type="AlphaFoldDB" id="A0A6D2JQM3"/>
<protein>
    <recommendedName>
        <fullName evidence="1">Reverse transcriptase zinc-binding domain-containing protein</fullName>
    </recommendedName>
</protein>
<feature type="domain" description="Reverse transcriptase zinc-binding" evidence="1">
    <location>
        <begin position="156"/>
        <end position="250"/>
    </location>
</feature>
<evidence type="ECO:0000313" key="2">
    <source>
        <dbReference type="EMBL" id="CAA7038924.1"/>
    </source>
</evidence>
<organism evidence="2 3">
    <name type="scientific">Microthlaspi erraticum</name>
    <dbReference type="NCBI Taxonomy" id="1685480"/>
    <lineage>
        <taxon>Eukaryota</taxon>
        <taxon>Viridiplantae</taxon>
        <taxon>Streptophyta</taxon>
        <taxon>Embryophyta</taxon>
        <taxon>Tracheophyta</taxon>
        <taxon>Spermatophyta</taxon>
        <taxon>Magnoliopsida</taxon>
        <taxon>eudicotyledons</taxon>
        <taxon>Gunneridae</taxon>
        <taxon>Pentapetalae</taxon>
        <taxon>rosids</taxon>
        <taxon>malvids</taxon>
        <taxon>Brassicales</taxon>
        <taxon>Brassicaceae</taxon>
        <taxon>Coluteocarpeae</taxon>
        <taxon>Microthlaspi</taxon>
    </lineage>
</organism>
<comment type="caution">
    <text evidence="2">The sequence shown here is derived from an EMBL/GenBank/DDBJ whole genome shotgun (WGS) entry which is preliminary data.</text>
</comment>
<evidence type="ECO:0000313" key="3">
    <source>
        <dbReference type="Proteomes" id="UP000467841"/>
    </source>
</evidence>
<dbReference type="EMBL" id="CACVBM020001201">
    <property type="protein sequence ID" value="CAA7038924.1"/>
    <property type="molecule type" value="Genomic_DNA"/>
</dbReference>
<dbReference type="InterPro" id="IPR026960">
    <property type="entry name" value="RVT-Znf"/>
</dbReference>
<accession>A0A6D2JQM3</accession>
<dbReference type="Proteomes" id="UP000467841">
    <property type="component" value="Unassembled WGS sequence"/>
</dbReference>
<proteinExistence type="predicted"/>
<reference evidence="2" key="1">
    <citation type="submission" date="2020-01" db="EMBL/GenBank/DDBJ databases">
        <authorList>
            <person name="Mishra B."/>
        </authorList>
    </citation>
    <scope>NUCLEOTIDE SEQUENCE [LARGE SCALE GENOMIC DNA]</scope>
</reference>
<dbReference type="Pfam" id="PF13966">
    <property type="entry name" value="zf-RVT"/>
    <property type="match status" value="1"/>
</dbReference>
<dbReference type="OrthoDB" id="1110547at2759"/>
<evidence type="ECO:0000259" key="1">
    <source>
        <dbReference type="Pfam" id="PF13966"/>
    </source>
</evidence>